<organism evidence="2 3">
    <name type="scientific">Enterococcus saigonensis</name>
    <dbReference type="NCBI Taxonomy" id="1805431"/>
    <lineage>
        <taxon>Bacteria</taxon>
        <taxon>Bacillati</taxon>
        <taxon>Bacillota</taxon>
        <taxon>Bacilli</taxon>
        <taxon>Lactobacillales</taxon>
        <taxon>Enterococcaceae</taxon>
        <taxon>Enterococcus</taxon>
    </lineage>
</organism>
<keyword evidence="3" id="KW-1185">Reference proteome</keyword>
<dbReference type="Pfam" id="PF13181">
    <property type="entry name" value="TPR_8"/>
    <property type="match status" value="1"/>
</dbReference>
<evidence type="ECO:0008006" key="4">
    <source>
        <dbReference type="Google" id="ProtNLM"/>
    </source>
</evidence>
<sequence length="121" mass="14021">MGIFNLFTSSQPKKSTNSSKNALEQAVDNNHRGMSCEKSGNIDKAIMYYERNVTNRFEGNRPYDRLAIIYRKRKDYDNEVRVLETAIDVFKNINSGRQDVAPKLAKFKTRLSKAKELQKKQ</sequence>
<evidence type="ECO:0000313" key="2">
    <source>
        <dbReference type="EMBL" id="BCA86690.1"/>
    </source>
</evidence>
<dbReference type="Gene3D" id="1.25.40.10">
    <property type="entry name" value="Tetratricopeptide repeat domain"/>
    <property type="match status" value="1"/>
</dbReference>
<feature type="region of interest" description="Disordered" evidence="1">
    <location>
        <begin position="1"/>
        <end position="35"/>
    </location>
</feature>
<dbReference type="KEGG" id="esg:EsVE80_22130"/>
<dbReference type="InterPro" id="IPR011990">
    <property type="entry name" value="TPR-like_helical_dom_sf"/>
</dbReference>
<dbReference type="RefSeq" id="WP_197745895.1">
    <property type="nucleotide sequence ID" value="NZ_AP022822.1"/>
</dbReference>
<dbReference type="SUPFAM" id="SSF48452">
    <property type="entry name" value="TPR-like"/>
    <property type="match status" value="1"/>
</dbReference>
<protein>
    <recommendedName>
        <fullName evidence="4">Tetratricopeptide repeat protein</fullName>
    </recommendedName>
</protein>
<dbReference type="AlphaFoldDB" id="A0A679IED3"/>
<gene>
    <name evidence="2" type="ORF">EsVE80_22130</name>
</gene>
<reference evidence="2 3" key="1">
    <citation type="submission" date="2020-02" db="EMBL/GenBank/DDBJ databases">
        <title>Characterization of vanA genotype vancomycin-resistant Enterococcus saigonensis VE80.</title>
        <authorList>
            <person name="Harada T."/>
            <person name="Motooka D."/>
            <person name="Nakamura S."/>
            <person name="Yamamoto Y."/>
            <person name="Kawahara R."/>
            <person name="Kawatsu K."/>
        </authorList>
    </citation>
    <scope>NUCLEOTIDE SEQUENCE [LARGE SCALE GENOMIC DNA]</scope>
    <source>
        <strain evidence="2 3">VE80</strain>
    </source>
</reference>
<feature type="compositionally biased region" description="Polar residues" evidence="1">
    <location>
        <begin position="1"/>
        <end position="22"/>
    </location>
</feature>
<dbReference type="InterPro" id="IPR019734">
    <property type="entry name" value="TPR_rpt"/>
</dbReference>
<name>A0A679IED3_9ENTE</name>
<evidence type="ECO:0000313" key="3">
    <source>
        <dbReference type="Proteomes" id="UP000502998"/>
    </source>
</evidence>
<dbReference type="EMBL" id="AP022822">
    <property type="protein sequence ID" value="BCA86690.1"/>
    <property type="molecule type" value="Genomic_DNA"/>
</dbReference>
<dbReference type="Proteomes" id="UP000502998">
    <property type="component" value="Chromosome"/>
</dbReference>
<evidence type="ECO:0000256" key="1">
    <source>
        <dbReference type="SAM" id="MobiDB-lite"/>
    </source>
</evidence>
<accession>A0A679IED3</accession>
<proteinExistence type="predicted"/>